<dbReference type="Proteomes" id="UP000031036">
    <property type="component" value="Unassembled WGS sequence"/>
</dbReference>
<proteinExistence type="predicted"/>
<dbReference type="Pfam" id="PF24664">
    <property type="entry name" value="Monjiviricetes_fusion"/>
    <property type="match status" value="1"/>
</dbReference>
<dbReference type="OrthoDB" id="5861180at2759"/>
<protein>
    <submittedName>
        <fullName evidence="1">Uncharacterized protein</fullName>
    </submittedName>
</protein>
<sequence>MSVRNPTAATRILLGRSNVAARYVGDSLLITRCYSIKPKTIHEDHRLADKCYELLPVEVNNQLMFMTPVNHDLVDHSSEVPCPWTPPKTTLKNETLDILSNNYEAMVAFTAAKLPDTEIEMMNLALDRAENMEMLTPAKKPNHNYMSAVEEFLWEISADV</sequence>
<dbReference type="AlphaFoldDB" id="A0A0B2W2J3"/>
<gene>
    <name evidence="1" type="ORF">Tcan_09455</name>
</gene>
<dbReference type="EMBL" id="JPKZ01000257">
    <property type="protein sequence ID" value="KHN88198.1"/>
    <property type="molecule type" value="Genomic_DNA"/>
</dbReference>
<comment type="caution">
    <text evidence="1">The sequence shown here is derived from an EMBL/GenBank/DDBJ whole genome shotgun (WGS) entry which is preliminary data.</text>
</comment>
<name>A0A0B2W2J3_TOXCA</name>
<evidence type="ECO:0000313" key="1">
    <source>
        <dbReference type="EMBL" id="KHN88198.1"/>
    </source>
</evidence>
<organism evidence="1 2">
    <name type="scientific">Toxocara canis</name>
    <name type="common">Canine roundworm</name>
    <dbReference type="NCBI Taxonomy" id="6265"/>
    <lineage>
        <taxon>Eukaryota</taxon>
        <taxon>Metazoa</taxon>
        <taxon>Ecdysozoa</taxon>
        <taxon>Nematoda</taxon>
        <taxon>Chromadorea</taxon>
        <taxon>Rhabditida</taxon>
        <taxon>Spirurina</taxon>
        <taxon>Ascaridomorpha</taxon>
        <taxon>Ascaridoidea</taxon>
        <taxon>Toxocaridae</taxon>
        <taxon>Toxocara</taxon>
    </lineage>
</organism>
<accession>A0A0B2W2J3</accession>
<keyword evidence="2" id="KW-1185">Reference proteome</keyword>
<evidence type="ECO:0000313" key="2">
    <source>
        <dbReference type="Proteomes" id="UP000031036"/>
    </source>
</evidence>
<reference evidence="1 2" key="1">
    <citation type="submission" date="2014-11" db="EMBL/GenBank/DDBJ databases">
        <title>Genetic blueprint of the zoonotic pathogen Toxocara canis.</title>
        <authorList>
            <person name="Zhu X.-Q."/>
            <person name="Korhonen P.K."/>
            <person name="Cai H."/>
            <person name="Young N.D."/>
            <person name="Nejsum P."/>
            <person name="von Samson-Himmelstjerna G."/>
            <person name="Boag P.R."/>
            <person name="Tan P."/>
            <person name="Li Q."/>
            <person name="Min J."/>
            <person name="Yang Y."/>
            <person name="Wang X."/>
            <person name="Fang X."/>
            <person name="Hall R.S."/>
            <person name="Hofmann A."/>
            <person name="Sternberg P.W."/>
            <person name="Jex A.R."/>
            <person name="Gasser R.B."/>
        </authorList>
    </citation>
    <scope>NUCLEOTIDE SEQUENCE [LARGE SCALE GENOMIC DNA]</scope>
    <source>
        <strain evidence="1">PN_DK_2014</strain>
    </source>
</reference>